<evidence type="ECO:0000256" key="7">
    <source>
        <dbReference type="ARBA" id="ARBA00022795"/>
    </source>
</evidence>
<keyword evidence="8" id="KW-0653">Protein transport</keyword>
<protein>
    <recommendedName>
        <fullName evidence="3">Flagellar FliJ protein</fullName>
    </recommendedName>
</protein>
<dbReference type="EMBL" id="JAFBFC010000001">
    <property type="protein sequence ID" value="MBM7701867.1"/>
    <property type="molecule type" value="Genomic_DNA"/>
</dbReference>
<dbReference type="Gene3D" id="1.10.287.1700">
    <property type="match status" value="1"/>
</dbReference>
<evidence type="ECO:0000256" key="3">
    <source>
        <dbReference type="ARBA" id="ARBA00020392"/>
    </source>
</evidence>
<evidence type="ECO:0000313" key="13">
    <source>
        <dbReference type="Proteomes" id="UP000809829"/>
    </source>
</evidence>
<keyword evidence="12" id="KW-0969">Cilium</keyword>
<dbReference type="InterPro" id="IPR012823">
    <property type="entry name" value="Flagell_FliJ"/>
</dbReference>
<sequence>MAYQFKFAKVMAVRENEQDRIRAEYHESMKEFERIGQQLYDKLKQKEQLIEQQASKMISGLPITEVKNFQLFLENIEKAILNLQREVMIARQNMYVKEAKLREKNLEVKKFEKIKGKDYHRYVQMQNELEMKHMDEVSIQQYMLKGN</sequence>
<keyword evidence="5" id="KW-1003">Cell membrane</keyword>
<comment type="subcellular location">
    <subcellularLocation>
        <location evidence="1">Cell membrane</location>
        <topology evidence="1">Peripheral membrane protein</topology>
        <orientation evidence="1">Cytoplasmic side</orientation>
    </subcellularLocation>
</comment>
<accession>A0ABS2QQZ2</accession>
<dbReference type="NCBIfam" id="TIGR02473">
    <property type="entry name" value="flagell_FliJ"/>
    <property type="match status" value="1"/>
</dbReference>
<evidence type="ECO:0000256" key="5">
    <source>
        <dbReference type="ARBA" id="ARBA00022475"/>
    </source>
</evidence>
<keyword evidence="6" id="KW-0145">Chemotaxis</keyword>
<keyword evidence="12" id="KW-0966">Cell projection</keyword>
<evidence type="ECO:0000256" key="6">
    <source>
        <dbReference type="ARBA" id="ARBA00022500"/>
    </source>
</evidence>
<evidence type="ECO:0000256" key="8">
    <source>
        <dbReference type="ARBA" id="ARBA00022927"/>
    </source>
</evidence>
<keyword evidence="9" id="KW-0472">Membrane</keyword>
<evidence type="ECO:0000256" key="2">
    <source>
        <dbReference type="ARBA" id="ARBA00010004"/>
    </source>
</evidence>
<gene>
    <name evidence="12" type="ORF">JOC83_000693</name>
</gene>
<keyword evidence="13" id="KW-1185">Reference proteome</keyword>
<organism evidence="12 13">
    <name type="scientific">Priestia iocasae</name>
    <dbReference type="NCBI Taxonomy" id="2291674"/>
    <lineage>
        <taxon>Bacteria</taxon>
        <taxon>Bacillati</taxon>
        <taxon>Bacillota</taxon>
        <taxon>Bacilli</taxon>
        <taxon>Bacillales</taxon>
        <taxon>Bacillaceae</taxon>
        <taxon>Priestia</taxon>
    </lineage>
</organism>
<evidence type="ECO:0000256" key="4">
    <source>
        <dbReference type="ARBA" id="ARBA00022448"/>
    </source>
</evidence>
<keyword evidence="4" id="KW-0813">Transport</keyword>
<dbReference type="Proteomes" id="UP000809829">
    <property type="component" value="Unassembled WGS sequence"/>
</dbReference>
<evidence type="ECO:0000256" key="11">
    <source>
        <dbReference type="SAM" id="Coils"/>
    </source>
</evidence>
<evidence type="ECO:0000256" key="10">
    <source>
        <dbReference type="ARBA" id="ARBA00023225"/>
    </source>
</evidence>
<dbReference type="Pfam" id="PF02050">
    <property type="entry name" value="FliJ"/>
    <property type="match status" value="1"/>
</dbReference>
<keyword evidence="7" id="KW-1005">Bacterial flagellum biogenesis</keyword>
<name>A0ABS2QQZ2_9BACI</name>
<proteinExistence type="inferred from homology"/>
<evidence type="ECO:0000256" key="9">
    <source>
        <dbReference type="ARBA" id="ARBA00023136"/>
    </source>
</evidence>
<dbReference type="RefSeq" id="WP_205183806.1">
    <property type="nucleotide sequence ID" value="NZ_JAFBFC010000001.1"/>
</dbReference>
<evidence type="ECO:0000256" key="1">
    <source>
        <dbReference type="ARBA" id="ARBA00004413"/>
    </source>
</evidence>
<feature type="coiled-coil region" evidence="11">
    <location>
        <begin position="66"/>
        <end position="93"/>
    </location>
</feature>
<keyword evidence="11" id="KW-0175">Coiled coil</keyword>
<comment type="similarity">
    <text evidence="2">Belongs to the FliJ family.</text>
</comment>
<evidence type="ECO:0000313" key="12">
    <source>
        <dbReference type="EMBL" id="MBM7701867.1"/>
    </source>
</evidence>
<keyword evidence="10" id="KW-1006">Bacterial flagellum protein export</keyword>
<keyword evidence="12" id="KW-0282">Flagellum</keyword>
<reference evidence="12 13" key="1">
    <citation type="submission" date="2021-01" db="EMBL/GenBank/DDBJ databases">
        <title>Genomic Encyclopedia of Type Strains, Phase IV (KMG-IV): sequencing the most valuable type-strain genomes for metagenomic binning, comparative biology and taxonomic classification.</title>
        <authorList>
            <person name="Goeker M."/>
        </authorList>
    </citation>
    <scope>NUCLEOTIDE SEQUENCE [LARGE SCALE GENOMIC DNA]</scope>
    <source>
        <strain evidence="12 13">DSM 104297</strain>
    </source>
</reference>
<comment type="caution">
    <text evidence="12">The sequence shown here is derived from an EMBL/GenBank/DDBJ whole genome shotgun (WGS) entry which is preliminary data.</text>
</comment>
<dbReference type="InterPro" id="IPR053716">
    <property type="entry name" value="Flag_assembly_chemotaxis_eff"/>
</dbReference>